<dbReference type="OrthoDB" id="237393at2"/>
<comment type="caution">
    <text evidence="1">The sequence shown here is derived from an EMBL/GenBank/DDBJ whole genome shotgun (WGS) entry which is preliminary data.</text>
</comment>
<evidence type="ECO:0000313" key="1">
    <source>
        <dbReference type="EMBL" id="RJX68130.1"/>
    </source>
</evidence>
<dbReference type="EMBL" id="RAHJ01000018">
    <property type="protein sequence ID" value="RJX68130.1"/>
    <property type="molecule type" value="Genomic_DNA"/>
</dbReference>
<dbReference type="PANTHER" id="PTHR41339:SF1">
    <property type="entry name" value="SECRETED PROTEIN"/>
    <property type="match status" value="1"/>
</dbReference>
<proteinExistence type="predicted"/>
<gene>
    <name evidence="1" type="ORF">D6858_09455</name>
</gene>
<dbReference type="RefSeq" id="WP_120109335.1">
    <property type="nucleotide sequence ID" value="NZ_RAHJ01000018.1"/>
</dbReference>
<keyword evidence="2" id="KW-1185">Reference proteome</keyword>
<dbReference type="Proteomes" id="UP000284322">
    <property type="component" value="Unassembled WGS sequence"/>
</dbReference>
<protein>
    <submittedName>
        <fullName evidence="1">Uncharacterized protein</fullName>
    </submittedName>
</protein>
<dbReference type="PROSITE" id="PS51257">
    <property type="entry name" value="PROKAR_LIPOPROTEIN"/>
    <property type="match status" value="1"/>
</dbReference>
<evidence type="ECO:0000313" key="2">
    <source>
        <dbReference type="Proteomes" id="UP000284322"/>
    </source>
</evidence>
<organism evidence="1 2">
    <name type="scientific">Tsuneonella suprasediminis</name>
    <dbReference type="NCBI Taxonomy" id="2306996"/>
    <lineage>
        <taxon>Bacteria</taxon>
        <taxon>Pseudomonadati</taxon>
        <taxon>Pseudomonadota</taxon>
        <taxon>Alphaproteobacteria</taxon>
        <taxon>Sphingomonadales</taxon>
        <taxon>Erythrobacteraceae</taxon>
        <taxon>Tsuneonella</taxon>
    </lineage>
</organism>
<dbReference type="PANTHER" id="PTHR41339">
    <property type="entry name" value="LIPL48"/>
    <property type="match status" value="1"/>
</dbReference>
<reference evidence="1 2" key="1">
    <citation type="submission" date="2018-09" db="EMBL/GenBank/DDBJ databases">
        <title>Altererythrobacter sp.Ery1 and Ery12, the genome sequencing of novel strains in genus Alterythrobacter.</title>
        <authorList>
            <person name="Cheng H."/>
            <person name="Wu Y.-H."/>
            <person name="Fang C."/>
            <person name="Xu X.-W."/>
        </authorList>
    </citation>
    <scope>NUCLEOTIDE SEQUENCE [LARGE SCALE GENOMIC DNA]</scope>
    <source>
        <strain evidence="1 2">Ery12</strain>
    </source>
</reference>
<name>A0A419R2D7_9SPHN</name>
<dbReference type="AlphaFoldDB" id="A0A419R2D7"/>
<accession>A0A419R2D7</accession>
<sequence length="541" mass="55811">MTNFQRTLLLGCGLAALSGCGPDGVASPGTSGDVNVDITNPAPTPAPSPTPTATVKPAGACPTLTNDGSVELKDQGTITGPTGEYRICELPSLIKKSVTLPKVNGLLYAMNGRVDVGCDGGFKAPTAGAPYTSTTVGCSTPLEADTNVTLSIDPGVILYARTGQSWIAVNRGNKINAVGTASAPIIFTSQDNVAGINTDSSIGQWGGVVLLGRGRISDCDVGTTAAGTCERDTEGAVNLARFGGNDDSYNAGTMKYFQIRYSGFVLSSNKELQALTPEGIGSGTVIEHFQSHNSSDDGMELFGGVVNIKGYVATGADDDSLDVDTGARANLQNVLLIQRPGQGDALMEIDSNGKETETPRTNLKVVNFLGLQLSTSASNEGADKAATLFRGNADITLYNGAIITPQNECIRMTSNTDSANRATLTARSVVLQCNSTKYIGDGSGSAPFTADQVKTAFGAGSNNNSDTFTNTLTMTFVNGANEDAIVTADPSTLSSFFAAAPSPYHIGAAWSGNTAWYKGWTCDSSYADFGSGSACTSLPTT</sequence>